<protein>
    <submittedName>
        <fullName evidence="1">Uncharacterized protein</fullName>
    </submittedName>
</protein>
<accession>A0A8H7R8R0</accession>
<organism evidence="1 2">
    <name type="scientific">Mucor plumbeus</name>
    <dbReference type="NCBI Taxonomy" id="97098"/>
    <lineage>
        <taxon>Eukaryota</taxon>
        <taxon>Fungi</taxon>
        <taxon>Fungi incertae sedis</taxon>
        <taxon>Mucoromycota</taxon>
        <taxon>Mucoromycotina</taxon>
        <taxon>Mucoromycetes</taxon>
        <taxon>Mucorales</taxon>
        <taxon>Mucorineae</taxon>
        <taxon>Mucoraceae</taxon>
        <taxon>Mucor</taxon>
    </lineage>
</organism>
<gene>
    <name evidence="1" type="ORF">INT46_002910</name>
</gene>
<comment type="caution">
    <text evidence="1">The sequence shown here is derived from an EMBL/GenBank/DDBJ whole genome shotgun (WGS) entry which is preliminary data.</text>
</comment>
<dbReference type="AlphaFoldDB" id="A0A8H7R8R0"/>
<name>A0A8H7R8R0_9FUNG</name>
<sequence length="253" mass="27961">MAFALTGLLMNNPQGSDLHFSIPITSGNSDNVLEDSTPLTTTELDSIRVAIIRAKLVNANLQEQATQDIMQHKLEPSTTNKAYRKNQIRFLDWASKNEESYTDFSGADMVSTLKTIRAYIAPLNSGPSVISSDPLITSYLDSISRQALPSAKLLQQKLSFLLTISAFFRPSDLAHIPFSSYSVCASGGCFTFQVVSPKETSKKRRIIKPFTIHTHQNDTELCPVECFKALQMHPSLAARPEGFHLSVKSHLVS</sequence>
<dbReference type="EMBL" id="JAEPRC010000150">
    <property type="protein sequence ID" value="KAG2206432.1"/>
    <property type="molecule type" value="Genomic_DNA"/>
</dbReference>
<evidence type="ECO:0000313" key="1">
    <source>
        <dbReference type="EMBL" id="KAG2206432.1"/>
    </source>
</evidence>
<keyword evidence="2" id="KW-1185">Reference proteome</keyword>
<reference evidence="1" key="1">
    <citation type="submission" date="2020-12" db="EMBL/GenBank/DDBJ databases">
        <title>Metabolic potential, ecology and presence of endohyphal bacteria is reflected in genomic diversity of Mucoromycotina.</title>
        <authorList>
            <person name="Muszewska A."/>
            <person name="Okrasinska A."/>
            <person name="Steczkiewicz K."/>
            <person name="Drgas O."/>
            <person name="Orlowska M."/>
            <person name="Perlinska-Lenart U."/>
            <person name="Aleksandrzak-Piekarczyk T."/>
            <person name="Szatraj K."/>
            <person name="Zielenkiewicz U."/>
            <person name="Pilsyk S."/>
            <person name="Malc E."/>
            <person name="Mieczkowski P."/>
            <person name="Kruszewska J.S."/>
            <person name="Biernat P."/>
            <person name="Pawlowska J."/>
        </authorList>
    </citation>
    <scope>NUCLEOTIDE SEQUENCE</scope>
    <source>
        <strain evidence="1">CBS 226.32</strain>
    </source>
</reference>
<dbReference type="Proteomes" id="UP000650833">
    <property type="component" value="Unassembled WGS sequence"/>
</dbReference>
<proteinExistence type="predicted"/>
<dbReference type="OrthoDB" id="2288922at2759"/>
<evidence type="ECO:0000313" key="2">
    <source>
        <dbReference type="Proteomes" id="UP000650833"/>
    </source>
</evidence>